<dbReference type="SUPFAM" id="SSF51197">
    <property type="entry name" value="Clavaminate synthase-like"/>
    <property type="match status" value="1"/>
</dbReference>
<evidence type="ECO:0000256" key="3">
    <source>
        <dbReference type="RuleBase" id="RU003682"/>
    </source>
</evidence>
<organism evidence="6 7">
    <name type="scientific">Streptomyces umbrinus</name>
    <dbReference type="NCBI Taxonomy" id="67370"/>
    <lineage>
        <taxon>Bacteria</taxon>
        <taxon>Bacillati</taxon>
        <taxon>Actinomycetota</taxon>
        <taxon>Actinomycetes</taxon>
        <taxon>Kitasatosporales</taxon>
        <taxon>Streptomycetaceae</taxon>
        <taxon>Streptomyces</taxon>
        <taxon>Streptomyces phaeochromogenes group</taxon>
    </lineage>
</organism>
<comment type="caution">
    <text evidence="6">The sequence shown here is derived from an EMBL/GenBank/DDBJ whole genome shotgun (WGS) entry which is preliminary data.</text>
</comment>
<evidence type="ECO:0000256" key="2">
    <source>
        <dbReference type="ARBA" id="ARBA00023194"/>
    </source>
</evidence>
<dbReference type="PRINTS" id="PR00682">
    <property type="entry name" value="IPNSYNTHASE"/>
</dbReference>
<proteinExistence type="inferred from homology"/>
<dbReference type="EMBL" id="JAUSZI010000002">
    <property type="protein sequence ID" value="MDQ1023083.1"/>
    <property type="molecule type" value="Genomic_DNA"/>
</dbReference>
<dbReference type="InterPro" id="IPR050231">
    <property type="entry name" value="Iron_ascorbate_oxido_reductase"/>
</dbReference>
<dbReference type="PROSITE" id="PS51471">
    <property type="entry name" value="FE2OG_OXY"/>
    <property type="match status" value="1"/>
</dbReference>
<dbReference type="Pfam" id="PF03171">
    <property type="entry name" value="2OG-FeII_Oxy"/>
    <property type="match status" value="1"/>
</dbReference>
<dbReference type="Pfam" id="PF14226">
    <property type="entry name" value="DIOX_N"/>
    <property type="match status" value="1"/>
</dbReference>
<evidence type="ECO:0000256" key="4">
    <source>
        <dbReference type="SAM" id="MobiDB-lite"/>
    </source>
</evidence>
<feature type="region of interest" description="Disordered" evidence="4">
    <location>
        <begin position="1"/>
        <end position="28"/>
    </location>
</feature>
<dbReference type="InterPro" id="IPR027443">
    <property type="entry name" value="IPNS-like_sf"/>
</dbReference>
<reference evidence="6 7" key="1">
    <citation type="submission" date="2023-07" db="EMBL/GenBank/DDBJ databases">
        <title>Comparative genomics of wheat-associated soil bacteria to identify genetic determinants of phenazine resistance.</title>
        <authorList>
            <person name="Mouncey N."/>
        </authorList>
    </citation>
    <scope>NUCLEOTIDE SEQUENCE [LARGE SCALE GENOMIC DNA]</scope>
    <source>
        <strain evidence="6 7">V2I4</strain>
    </source>
</reference>
<dbReference type="InterPro" id="IPR005123">
    <property type="entry name" value="Oxoglu/Fe-dep_dioxygenase_dom"/>
</dbReference>
<comment type="similarity">
    <text evidence="3">Belongs to the iron/ascorbate-dependent oxidoreductase family.</text>
</comment>
<evidence type="ECO:0000313" key="7">
    <source>
        <dbReference type="Proteomes" id="UP001230328"/>
    </source>
</evidence>
<dbReference type="PANTHER" id="PTHR47990">
    <property type="entry name" value="2-OXOGLUTARATE (2OG) AND FE(II)-DEPENDENT OXYGENASE SUPERFAMILY PROTEIN-RELATED"/>
    <property type="match status" value="1"/>
</dbReference>
<sequence>MPRDLLRPKLGREHGPVGGPSPNDHSLEGRTTVKSHIATSTPMFTVPAVDISPYVGDGTDEERGHVARLIDAACAEVGFIQILGHGIPQPAFDGLKGAMDAFFALPLEAKKAYRVDGANRGYSPPKSESLSLSLGLESASRMNDFFEAFNVGVEARSFPPELGLSEDDFGINVWPDTEAFTPRVEAYFGHASRVARTLTRIFADALGLAPDFFEALTGHSIDVLRMNNYALPEGTVDLDGELMGMGEHTDYGIVTVLWADQVPGLQVLDRHGTWHDVTPADGALLVNLGDLTALLTNDRWMSTLHRVKPPVVDGTILRRRSAAFFHDGNPDAVIETLPALLDADHGLAYEPVTVREHIRAKLNGSRKGKKNVAAVREAARARAATE</sequence>
<dbReference type="Gene3D" id="2.60.120.330">
    <property type="entry name" value="B-lactam Antibiotic, Isopenicillin N Synthase, Chain"/>
    <property type="match status" value="1"/>
</dbReference>
<feature type="domain" description="Fe2OG dioxygenase" evidence="5">
    <location>
        <begin position="220"/>
        <end position="328"/>
    </location>
</feature>
<evidence type="ECO:0000313" key="6">
    <source>
        <dbReference type="EMBL" id="MDQ1023083.1"/>
    </source>
</evidence>
<feature type="compositionally biased region" description="Basic and acidic residues" evidence="4">
    <location>
        <begin position="1"/>
        <end position="15"/>
    </location>
</feature>
<dbReference type="Proteomes" id="UP001230328">
    <property type="component" value="Unassembled WGS sequence"/>
</dbReference>
<keyword evidence="3" id="KW-0408">Iron</keyword>
<dbReference type="InterPro" id="IPR044861">
    <property type="entry name" value="IPNS-like_FE2OG_OXY"/>
</dbReference>
<name>A0ABU0SHN9_9ACTN</name>
<comment type="pathway">
    <text evidence="1">Antibiotic biosynthesis.</text>
</comment>
<evidence type="ECO:0000256" key="1">
    <source>
        <dbReference type="ARBA" id="ARBA00004792"/>
    </source>
</evidence>
<protein>
    <submittedName>
        <fullName evidence="6">Isopenicillin N synthase-like dioxygenase</fullName>
    </submittedName>
</protein>
<accession>A0ABU0SHN9</accession>
<dbReference type="InterPro" id="IPR026992">
    <property type="entry name" value="DIOX_N"/>
</dbReference>
<keyword evidence="2" id="KW-0045">Antibiotic biosynthesis</keyword>
<keyword evidence="3" id="KW-0479">Metal-binding</keyword>
<gene>
    <name evidence="6" type="ORF">QF035_000665</name>
</gene>
<evidence type="ECO:0000259" key="5">
    <source>
        <dbReference type="PROSITE" id="PS51471"/>
    </source>
</evidence>
<keyword evidence="7" id="KW-1185">Reference proteome</keyword>
<keyword evidence="3" id="KW-0560">Oxidoreductase</keyword>